<reference evidence="5" key="2">
    <citation type="submission" date="2021-04" db="EMBL/GenBank/DDBJ databases">
        <authorList>
            <person name="Zhang T."/>
            <person name="Zhang Y."/>
            <person name="Lu D."/>
            <person name="Zuo D."/>
            <person name="Du Z."/>
        </authorList>
    </citation>
    <scope>NUCLEOTIDE SEQUENCE</scope>
    <source>
        <strain evidence="5">JR1</strain>
    </source>
</reference>
<dbReference type="InterPro" id="IPR014710">
    <property type="entry name" value="RmlC-like_jellyroll"/>
</dbReference>
<proteinExistence type="predicted"/>
<dbReference type="SMART" id="SM00342">
    <property type="entry name" value="HTH_ARAC"/>
    <property type="match status" value="1"/>
</dbReference>
<keyword evidence="6" id="KW-1185">Reference proteome</keyword>
<dbReference type="Gene3D" id="2.60.120.10">
    <property type="entry name" value="Jelly Rolls"/>
    <property type="match status" value="1"/>
</dbReference>
<gene>
    <name evidence="5" type="ORF">KDU71_21845</name>
</gene>
<dbReference type="InterPro" id="IPR018062">
    <property type="entry name" value="HTH_AraC-typ_CS"/>
</dbReference>
<dbReference type="InterPro" id="IPR020449">
    <property type="entry name" value="Tscrpt_reg_AraC-type_HTH"/>
</dbReference>
<evidence type="ECO:0000313" key="6">
    <source>
        <dbReference type="Proteomes" id="UP000679220"/>
    </source>
</evidence>
<dbReference type="PROSITE" id="PS00041">
    <property type="entry name" value="HTH_ARAC_FAMILY_1"/>
    <property type="match status" value="1"/>
</dbReference>
<dbReference type="PROSITE" id="PS01124">
    <property type="entry name" value="HTH_ARAC_FAMILY_2"/>
    <property type="match status" value="1"/>
</dbReference>
<sequence length="290" mass="33862">MQAHYHKLPQQFDQSISIRHDRRPYFSDHWHYHSKLELVFIIKGEGTRFIGDNISGFKDGDLVLLGAYLPHVWKSSDNYLDNFNDDNVEAIVIHFQDDLGATGLMDLPEMNTIKKMLQQAHLGISYQLTDQHEIYDRLIKMVDQTPFERIISLLYLLLELANLEHWQLISKTPFASHYMNHQSKRVDSIYDYILNNFDKDIKLNDLASIANMTPASLCRFFKQKTKKSLSEFTNEVRIGFACKLIIEDQLSISDICFRCGYNSLSYFNRQFKKVTGVAPSTYLKVKNSFR</sequence>
<dbReference type="PANTHER" id="PTHR43280">
    <property type="entry name" value="ARAC-FAMILY TRANSCRIPTIONAL REGULATOR"/>
    <property type="match status" value="1"/>
</dbReference>
<comment type="caution">
    <text evidence="5">The sequence shown here is derived from an EMBL/GenBank/DDBJ whole genome shotgun (WGS) entry which is preliminary data.</text>
</comment>
<keyword evidence="1" id="KW-0805">Transcription regulation</keyword>
<dbReference type="GO" id="GO:0043565">
    <property type="term" value="F:sequence-specific DNA binding"/>
    <property type="evidence" value="ECO:0007669"/>
    <property type="project" value="InterPro"/>
</dbReference>
<feature type="domain" description="HTH araC/xylS-type" evidence="4">
    <location>
        <begin position="187"/>
        <end position="285"/>
    </location>
</feature>
<accession>A0A941IZY4</accession>
<reference evidence="5" key="1">
    <citation type="journal article" date="2018" name="Int. J. Syst. Evol. Microbiol.">
        <title>Carboxylicivirga sediminis sp. nov., isolated from coastal sediment.</title>
        <authorList>
            <person name="Wang F.Q."/>
            <person name="Ren L.H."/>
            <person name="Zou R.J."/>
            <person name="Sun Y.Z."/>
            <person name="Liu X.J."/>
            <person name="Jiang F."/>
            <person name="Liu L.J."/>
        </authorList>
    </citation>
    <scope>NUCLEOTIDE SEQUENCE</scope>
    <source>
        <strain evidence="5">JR1</strain>
    </source>
</reference>
<dbReference type="GO" id="GO:0003700">
    <property type="term" value="F:DNA-binding transcription factor activity"/>
    <property type="evidence" value="ECO:0007669"/>
    <property type="project" value="InterPro"/>
</dbReference>
<dbReference type="EMBL" id="JAGTAR010000055">
    <property type="protein sequence ID" value="MBR8538230.1"/>
    <property type="molecule type" value="Genomic_DNA"/>
</dbReference>
<dbReference type="InterPro" id="IPR009057">
    <property type="entry name" value="Homeodomain-like_sf"/>
</dbReference>
<dbReference type="Proteomes" id="UP000679220">
    <property type="component" value="Unassembled WGS sequence"/>
</dbReference>
<evidence type="ECO:0000256" key="3">
    <source>
        <dbReference type="ARBA" id="ARBA00023163"/>
    </source>
</evidence>
<dbReference type="SUPFAM" id="SSF51182">
    <property type="entry name" value="RmlC-like cupins"/>
    <property type="match status" value="1"/>
</dbReference>
<protein>
    <submittedName>
        <fullName evidence="5">AraC family transcriptional regulator</fullName>
    </submittedName>
</protein>
<dbReference type="CDD" id="cd06976">
    <property type="entry name" value="cupin_MtlR-like_N"/>
    <property type="match status" value="1"/>
</dbReference>
<dbReference type="PANTHER" id="PTHR43280:SF27">
    <property type="entry name" value="TRANSCRIPTIONAL REGULATOR MTLR"/>
    <property type="match status" value="1"/>
</dbReference>
<dbReference type="InterPro" id="IPR018060">
    <property type="entry name" value="HTH_AraC"/>
</dbReference>
<keyword evidence="2" id="KW-0238">DNA-binding</keyword>
<dbReference type="AlphaFoldDB" id="A0A941IZY4"/>
<evidence type="ECO:0000256" key="2">
    <source>
        <dbReference type="ARBA" id="ARBA00023125"/>
    </source>
</evidence>
<dbReference type="PRINTS" id="PR00032">
    <property type="entry name" value="HTHARAC"/>
</dbReference>
<evidence type="ECO:0000259" key="4">
    <source>
        <dbReference type="PROSITE" id="PS01124"/>
    </source>
</evidence>
<dbReference type="SUPFAM" id="SSF46689">
    <property type="entry name" value="Homeodomain-like"/>
    <property type="match status" value="2"/>
</dbReference>
<dbReference type="Gene3D" id="1.10.10.60">
    <property type="entry name" value="Homeodomain-like"/>
    <property type="match status" value="2"/>
</dbReference>
<dbReference type="RefSeq" id="WP_212193254.1">
    <property type="nucleotide sequence ID" value="NZ_JAGTAR010000055.1"/>
</dbReference>
<evidence type="ECO:0000256" key="1">
    <source>
        <dbReference type="ARBA" id="ARBA00023015"/>
    </source>
</evidence>
<evidence type="ECO:0000313" key="5">
    <source>
        <dbReference type="EMBL" id="MBR8538230.1"/>
    </source>
</evidence>
<dbReference type="InterPro" id="IPR011051">
    <property type="entry name" value="RmlC_Cupin_sf"/>
</dbReference>
<keyword evidence="3" id="KW-0804">Transcription</keyword>
<organism evidence="5 6">
    <name type="scientific">Carboxylicivirga sediminis</name>
    <dbReference type="NCBI Taxonomy" id="2006564"/>
    <lineage>
        <taxon>Bacteria</taxon>
        <taxon>Pseudomonadati</taxon>
        <taxon>Bacteroidota</taxon>
        <taxon>Bacteroidia</taxon>
        <taxon>Marinilabiliales</taxon>
        <taxon>Marinilabiliaceae</taxon>
        <taxon>Carboxylicivirga</taxon>
    </lineage>
</organism>
<dbReference type="Pfam" id="PF12833">
    <property type="entry name" value="HTH_18"/>
    <property type="match status" value="1"/>
</dbReference>
<name>A0A941IZY4_9BACT</name>